<dbReference type="InterPro" id="IPR010869">
    <property type="entry name" value="DUF1501"/>
</dbReference>
<dbReference type="Proteomes" id="UP001589776">
    <property type="component" value="Unassembled WGS sequence"/>
</dbReference>
<accession>A0ABV6DUI3</accession>
<dbReference type="PANTHER" id="PTHR43737:SF1">
    <property type="entry name" value="DUF1501 DOMAIN-CONTAINING PROTEIN"/>
    <property type="match status" value="1"/>
</dbReference>
<keyword evidence="2" id="KW-1185">Reference proteome</keyword>
<name>A0ABV6DUI3_9BACL</name>
<dbReference type="InterPro" id="IPR017850">
    <property type="entry name" value="Alkaline_phosphatase_core_sf"/>
</dbReference>
<dbReference type="RefSeq" id="WP_377474323.1">
    <property type="nucleotide sequence ID" value="NZ_JBHLWN010000116.1"/>
</dbReference>
<dbReference type="Pfam" id="PF07394">
    <property type="entry name" value="DUF1501"/>
    <property type="match status" value="1"/>
</dbReference>
<gene>
    <name evidence="1" type="ORF">ACFFK0_28235</name>
</gene>
<proteinExistence type="predicted"/>
<dbReference type="PANTHER" id="PTHR43737">
    <property type="entry name" value="BLL7424 PROTEIN"/>
    <property type="match status" value="1"/>
</dbReference>
<reference evidence="1 2" key="1">
    <citation type="submission" date="2024-09" db="EMBL/GenBank/DDBJ databases">
        <authorList>
            <person name="Sun Q."/>
            <person name="Mori K."/>
        </authorList>
    </citation>
    <scope>NUCLEOTIDE SEQUENCE [LARGE SCALE GENOMIC DNA]</scope>
    <source>
        <strain evidence="1 2">CCM 7759</strain>
    </source>
</reference>
<evidence type="ECO:0000313" key="2">
    <source>
        <dbReference type="Proteomes" id="UP001589776"/>
    </source>
</evidence>
<sequence>MKLSRREFLLLSGVFVGSMVIGGPLLHEGVRQVKNGLGGRRERALVVVQLSGGNDGINTVIPYGQGAYYDERPTLRIAEKEVLQIDGRLGFHPSLTGLHDLYREGKLAVVQGTGYPKPSHSHFRSMEIWHTAEPEQIIASGWLGRYLQAAGTNNPLHALQIGGTESKAFFAPGVQVPVMQSLETFTFLDQRATASQTEKRYVEEALRLMYESQKQPEAYRSAAAKGQHAYEAVQAMQALLASGSQPGQGGAGAAAYPEHSFARELRLAASLLDGGTGTRVFYVQLGGFDDHANEREQHARMLGILDKGLSAFYKDLKARGLSNDVVTVVFSEFGRRVRENQSGGTDHGTAGPVLVLGGKVKGGLYGQYPSLTQLTNGDLRYEVDFRSVYSTLLEDWLRVDSTEVLGRKYESLRFV</sequence>
<organism evidence="1 2">
    <name type="scientific">Paenibacillus chartarius</name>
    <dbReference type="NCBI Taxonomy" id="747481"/>
    <lineage>
        <taxon>Bacteria</taxon>
        <taxon>Bacillati</taxon>
        <taxon>Bacillota</taxon>
        <taxon>Bacilli</taxon>
        <taxon>Bacillales</taxon>
        <taxon>Paenibacillaceae</taxon>
        <taxon>Paenibacillus</taxon>
    </lineage>
</organism>
<dbReference type="EMBL" id="JBHLWN010000116">
    <property type="protein sequence ID" value="MFC0216291.1"/>
    <property type="molecule type" value="Genomic_DNA"/>
</dbReference>
<comment type="caution">
    <text evidence="1">The sequence shown here is derived from an EMBL/GenBank/DDBJ whole genome shotgun (WGS) entry which is preliminary data.</text>
</comment>
<evidence type="ECO:0000313" key="1">
    <source>
        <dbReference type="EMBL" id="MFC0216291.1"/>
    </source>
</evidence>
<dbReference type="SUPFAM" id="SSF53649">
    <property type="entry name" value="Alkaline phosphatase-like"/>
    <property type="match status" value="1"/>
</dbReference>
<protein>
    <submittedName>
        <fullName evidence="1">DUF1501 domain-containing protein</fullName>
    </submittedName>
</protein>